<dbReference type="Proteomes" id="UP001152320">
    <property type="component" value="Chromosome 4"/>
</dbReference>
<dbReference type="InterPro" id="IPR014853">
    <property type="entry name" value="VWF/SSPO/ZAN-like_Cys-rich_dom"/>
</dbReference>
<dbReference type="PANTHER" id="PTHR11339">
    <property type="entry name" value="EXTRACELLULAR MATRIX GLYCOPROTEIN RELATED"/>
    <property type="match status" value="1"/>
</dbReference>
<dbReference type="Pfam" id="PF08742">
    <property type="entry name" value="C8"/>
    <property type="match status" value="1"/>
</dbReference>
<gene>
    <name evidence="3" type="ORF">HOLleu_09724</name>
</gene>
<name>A0A9Q1HEC4_HOLLE</name>
<dbReference type="OrthoDB" id="5945029at2759"/>
<organism evidence="3 4">
    <name type="scientific">Holothuria leucospilota</name>
    <name type="common">Black long sea cucumber</name>
    <name type="synonym">Mertensiothuria leucospilota</name>
    <dbReference type="NCBI Taxonomy" id="206669"/>
    <lineage>
        <taxon>Eukaryota</taxon>
        <taxon>Metazoa</taxon>
        <taxon>Echinodermata</taxon>
        <taxon>Eleutherozoa</taxon>
        <taxon>Echinozoa</taxon>
        <taxon>Holothuroidea</taxon>
        <taxon>Aspidochirotacea</taxon>
        <taxon>Aspidochirotida</taxon>
        <taxon>Holothuriidae</taxon>
        <taxon>Holothuria</taxon>
    </lineage>
</organism>
<dbReference type="SMART" id="SM00832">
    <property type="entry name" value="C8"/>
    <property type="match status" value="1"/>
</dbReference>
<dbReference type="GO" id="GO:0031012">
    <property type="term" value="C:extracellular matrix"/>
    <property type="evidence" value="ECO:0007669"/>
    <property type="project" value="TreeGrafter"/>
</dbReference>
<dbReference type="EMBL" id="JAIZAY010000004">
    <property type="protein sequence ID" value="KAJ8042855.1"/>
    <property type="molecule type" value="Genomic_DNA"/>
</dbReference>
<dbReference type="AlphaFoldDB" id="A0A9Q1HEC4"/>
<evidence type="ECO:0000259" key="2">
    <source>
        <dbReference type="SMART" id="SM00832"/>
    </source>
</evidence>
<sequence length="125" mass="14135">MGFRNEKCKERFIQEWLFNTADTPYREHIKPLTSCDNGSVLLETAGNKCSIITDPTGPLAACHPFVSPQFYYETCIFDLCQLLPSTYMLCGHVEAYILECSQVTGGTTEVGHWRDVTEKCGKKRC</sequence>
<dbReference type="GO" id="GO:0005615">
    <property type="term" value="C:extracellular space"/>
    <property type="evidence" value="ECO:0007669"/>
    <property type="project" value="TreeGrafter"/>
</dbReference>
<evidence type="ECO:0000256" key="1">
    <source>
        <dbReference type="ARBA" id="ARBA00023157"/>
    </source>
</evidence>
<comment type="caution">
    <text evidence="3">The sequence shown here is derived from an EMBL/GenBank/DDBJ whole genome shotgun (WGS) entry which is preliminary data.</text>
</comment>
<keyword evidence="4" id="KW-1185">Reference proteome</keyword>
<keyword evidence="1" id="KW-1015">Disulfide bond</keyword>
<evidence type="ECO:0000313" key="3">
    <source>
        <dbReference type="EMBL" id="KAJ8042855.1"/>
    </source>
</evidence>
<protein>
    <submittedName>
        <fullName evidence="3">IgGFc-binding protein</fullName>
    </submittedName>
</protein>
<dbReference type="PANTHER" id="PTHR11339:SF373">
    <property type="entry name" value="VWFD DOMAIN-CONTAINING PROTEIN"/>
    <property type="match status" value="1"/>
</dbReference>
<dbReference type="InterPro" id="IPR050780">
    <property type="entry name" value="Mucin_vWF_Thrombospondin_sf"/>
</dbReference>
<feature type="domain" description="VWF/SSPO/Zonadhesin-like cysteine-rich" evidence="2">
    <location>
        <begin position="42"/>
        <end position="121"/>
    </location>
</feature>
<accession>A0A9Q1HEC4</accession>
<evidence type="ECO:0000313" key="4">
    <source>
        <dbReference type="Proteomes" id="UP001152320"/>
    </source>
</evidence>
<reference evidence="3" key="1">
    <citation type="submission" date="2021-10" db="EMBL/GenBank/DDBJ databases">
        <title>Tropical sea cucumber genome reveals ecological adaptation and Cuvierian tubules defense mechanism.</title>
        <authorList>
            <person name="Chen T."/>
        </authorList>
    </citation>
    <scope>NUCLEOTIDE SEQUENCE</scope>
    <source>
        <strain evidence="3">Nanhai2018</strain>
        <tissue evidence="3">Muscle</tissue>
    </source>
</reference>
<proteinExistence type="predicted"/>